<dbReference type="Gene3D" id="3.90.550.10">
    <property type="entry name" value="Spore Coat Polysaccharide Biosynthesis Protein SpsA, Chain A"/>
    <property type="match status" value="1"/>
</dbReference>
<keyword evidence="1 4" id="KW-0808">Transferase</keyword>
<dbReference type="EC" id="2.4.1.289" evidence="4"/>
<evidence type="ECO:0000313" key="4">
    <source>
        <dbReference type="EMBL" id="ANY19426.1"/>
    </source>
</evidence>
<dbReference type="InterPro" id="IPR027791">
    <property type="entry name" value="Galactosyl_T_C"/>
</dbReference>
<dbReference type="KEGG" id="ado:A6F68_00900"/>
<dbReference type="RefSeq" id="WP_067676828.1">
    <property type="nucleotide sequence ID" value="NZ_CP016591.1"/>
</dbReference>
<dbReference type="STRING" id="692370.A6F68_00900"/>
<proteinExistence type="predicted"/>
<reference evidence="4 5" key="1">
    <citation type="submission" date="2016-07" db="EMBL/GenBank/DDBJ databases">
        <title>Complete genome sequence of Altererythrobacter dongtanensis KCTC 22672, a type strain with esterase isolated from tidal flat.</title>
        <authorList>
            <person name="Cheng H."/>
            <person name="Wu Y.-H."/>
            <person name="Zhou P."/>
            <person name="Huo Y.-Y."/>
            <person name="Wang C.-S."/>
            <person name="Xu X.-W."/>
        </authorList>
    </citation>
    <scope>NUCLEOTIDE SEQUENCE [LARGE SCALE GENOMIC DNA]</scope>
    <source>
        <strain evidence="4 5">KCTC 22672</strain>
    </source>
</reference>
<name>A0A1B2ABA2_9SPHN</name>
<dbReference type="CDD" id="cd04186">
    <property type="entry name" value="GT_2_like_c"/>
    <property type="match status" value="1"/>
</dbReference>
<evidence type="ECO:0000259" key="2">
    <source>
        <dbReference type="Pfam" id="PF00535"/>
    </source>
</evidence>
<organism evidence="4 5">
    <name type="scientific">Tsuneonella dongtanensis</name>
    <dbReference type="NCBI Taxonomy" id="692370"/>
    <lineage>
        <taxon>Bacteria</taxon>
        <taxon>Pseudomonadati</taxon>
        <taxon>Pseudomonadota</taxon>
        <taxon>Alphaproteobacteria</taxon>
        <taxon>Sphingomonadales</taxon>
        <taxon>Erythrobacteraceae</taxon>
        <taxon>Tsuneonella</taxon>
    </lineage>
</organism>
<protein>
    <submittedName>
        <fullName evidence="4">N-acetylglucosaminyl-diphospho-decaprenol L-rhamnosyltransferase</fullName>
        <ecNumber evidence="4">2.4.1.289</ecNumber>
    </submittedName>
</protein>
<dbReference type="Pfam" id="PF00535">
    <property type="entry name" value="Glycos_transf_2"/>
    <property type="match status" value="1"/>
</dbReference>
<sequence>MNEESRAAGPEVTVVIVSYNTRDLTLRAIETLLAHAGDVRIEVIVWDNASSDGSAEAIKARFPNVELMESHENLGFASANNRAAQRARSPYLLLLNPDTETHPGAVEAAWRFAQANPSAGIVGGRTLFADGSLNPASCFSTITPWSLFCSAIGLSRLFPGSPVFNPEGLGGWKRDRERRVDVISGCFMLVRTEDWRRLGGFDESFFMYGEDHDLCLRAAALGFSPMITPRAEIVHLVGAASPRRVDKLKQLHRARATIVRRHWPSGRKWLGIALMRLWVATRLAGSVVLAPFGRGQIATWREMWKTREEWLKGY</sequence>
<evidence type="ECO:0000256" key="1">
    <source>
        <dbReference type="ARBA" id="ARBA00022679"/>
    </source>
</evidence>
<dbReference type="AlphaFoldDB" id="A0A1B2ABA2"/>
<evidence type="ECO:0000259" key="3">
    <source>
        <dbReference type="Pfam" id="PF02709"/>
    </source>
</evidence>
<dbReference type="PANTHER" id="PTHR43179">
    <property type="entry name" value="RHAMNOSYLTRANSFERASE WBBL"/>
    <property type="match status" value="1"/>
</dbReference>
<dbReference type="Pfam" id="PF02709">
    <property type="entry name" value="Glyco_transf_7C"/>
    <property type="match status" value="1"/>
</dbReference>
<evidence type="ECO:0000313" key="5">
    <source>
        <dbReference type="Proteomes" id="UP000092932"/>
    </source>
</evidence>
<dbReference type="PANTHER" id="PTHR43179:SF7">
    <property type="entry name" value="RHAMNOSYLTRANSFERASE WBBL"/>
    <property type="match status" value="1"/>
</dbReference>
<dbReference type="OrthoDB" id="9771846at2"/>
<feature type="domain" description="Galactosyltransferase C-terminal" evidence="3">
    <location>
        <begin position="180"/>
        <end position="224"/>
    </location>
</feature>
<dbReference type="GO" id="GO:0102096">
    <property type="term" value="F:decaprenyl-N-acetyl-alpha-D-glucosaminyl-pyrophosphate:dTDP-alpha-L-rhamnose rhamnosyltransferase activity"/>
    <property type="evidence" value="ECO:0007669"/>
    <property type="project" value="UniProtKB-EC"/>
</dbReference>
<dbReference type="SUPFAM" id="SSF53448">
    <property type="entry name" value="Nucleotide-diphospho-sugar transferases"/>
    <property type="match status" value="1"/>
</dbReference>
<dbReference type="InterPro" id="IPR001173">
    <property type="entry name" value="Glyco_trans_2-like"/>
</dbReference>
<keyword evidence="4" id="KW-0328">Glycosyltransferase</keyword>
<dbReference type="InterPro" id="IPR029044">
    <property type="entry name" value="Nucleotide-diphossugar_trans"/>
</dbReference>
<keyword evidence="5" id="KW-1185">Reference proteome</keyword>
<gene>
    <name evidence="4" type="primary">wbbL</name>
    <name evidence="4" type="ORF">A6F68_00900</name>
</gene>
<feature type="domain" description="Glycosyltransferase 2-like" evidence="2">
    <location>
        <begin position="13"/>
        <end position="131"/>
    </location>
</feature>
<accession>A0A1B2ABA2</accession>
<dbReference type="Proteomes" id="UP000092932">
    <property type="component" value="Chromosome"/>
</dbReference>
<dbReference type="EMBL" id="CP016591">
    <property type="protein sequence ID" value="ANY19426.1"/>
    <property type="molecule type" value="Genomic_DNA"/>
</dbReference>